<proteinExistence type="predicted"/>
<evidence type="ECO:0000256" key="1">
    <source>
        <dbReference type="SAM" id="MobiDB-lite"/>
    </source>
</evidence>
<sequence length="298" mass="32012">MTPAANPHPDADRPDADRPDVPPVPAPYLLPFHYGALHHLGVDFLVDPEPVHKVLAERHPGLTAAEFDGRACVSVNFQLYFAQYPNGGGVTQEVEVNIVARPAAATGLPRFGYAEYARGFDQSKLLGIARIHVLCDNPLAIDAGTRLYAEPKYPGWFETVMPSLNGPAHRDAWSVTCRAAGLGPDGGIERREGVLFTLDADLAGLRAEPVVSAPVTGYGTDPSGRLLAGPMNVHHPYRLHLLDGAGDHRVRLEVADGTAPVGRHLTDLLGRTPPAGVWTYQSASVAAHHRAYYVPTRG</sequence>
<accession>A0AAU8JSL3</accession>
<dbReference type="RefSeq" id="WP_354637819.1">
    <property type="nucleotide sequence ID" value="NZ_CP159872.1"/>
</dbReference>
<gene>
    <name evidence="2" type="ORF">ABWK59_03560</name>
</gene>
<evidence type="ECO:0000313" key="2">
    <source>
        <dbReference type="EMBL" id="XCM78076.1"/>
    </source>
</evidence>
<feature type="region of interest" description="Disordered" evidence="1">
    <location>
        <begin position="1"/>
        <end position="22"/>
    </location>
</feature>
<organism evidence="2">
    <name type="scientific">Kitasatospora camelliae</name>
    <dbReference type="NCBI Taxonomy" id="3156397"/>
    <lineage>
        <taxon>Bacteria</taxon>
        <taxon>Bacillati</taxon>
        <taxon>Actinomycetota</taxon>
        <taxon>Actinomycetes</taxon>
        <taxon>Kitasatosporales</taxon>
        <taxon>Streptomycetaceae</taxon>
        <taxon>Kitasatospora</taxon>
    </lineage>
</organism>
<name>A0AAU8JSL3_9ACTN</name>
<protein>
    <recommendedName>
        <fullName evidence="3">Acetoacetate decarboxylase</fullName>
    </recommendedName>
</protein>
<evidence type="ECO:0008006" key="3">
    <source>
        <dbReference type="Google" id="ProtNLM"/>
    </source>
</evidence>
<dbReference type="EMBL" id="CP159872">
    <property type="protein sequence ID" value="XCM78076.1"/>
    <property type="molecule type" value="Genomic_DNA"/>
</dbReference>
<feature type="compositionally biased region" description="Basic and acidic residues" evidence="1">
    <location>
        <begin position="9"/>
        <end position="20"/>
    </location>
</feature>
<dbReference type="AlphaFoldDB" id="A0AAU8JSL3"/>
<reference evidence="2" key="1">
    <citation type="submission" date="2024-06" db="EMBL/GenBank/DDBJ databases">
        <title>The genome sequences of Kitasatospora sp. strain HUAS MG31.</title>
        <authorList>
            <person name="Mo P."/>
        </authorList>
    </citation>
    <scope>NUCLEOTIDE SEQUENCE</scope>
    <source>
        <strain evidence="2">HUAS MG31</strain>
    </source>
</reference>
<dbReference type="KEGG" id="kcm:ABWK59_03560"/>